<dbReference type="Gene3D" id="3.40.50.300">
    <property type="entry name" value="P-loop containing nucleotide triphosphate hydrolases"/>
    <property type="match status" value="1"/>
</dbReference>
<dbReference type="InterPro" id="IPR006935">
    <property type="entry name" value="Helicase/UvrB_N"/>
</dbReference>
<reference evidence="3" key="1">
    <citation type="journal article" date="2020" name="Nature">
        <title>Giant virus diversity and host interactions through global metagenomics.</title>
        <authorList>
            <person name="Schulz F."/>
            <person name="Roux S."/>
            <person name="Paez-Espino D."/>
            <person name="Jungbluth S."/>
            <person name="Walsh D.A."/>
            <person name="Denef V.J."/>
            <person name="McMahon K.D."/>
            <person name="Konstantinidis K.T."/>
            <person name="Eloe-Fadrosh E.A."/>
            <person name="Kyrpides N.C."/>
            <person name="Woyke T."/>
        </authorList>
    </citation>
    <scope>NUCLEOTIDE SEQUENCE</scope>
    <source>
        <strain evidence="3">GVMAG-S-1029409-49</strain>
    </source>
</reference>
<dbReference type="PROSITE" id="PS51192">
    <property type="entry name" value="HELICASE_ATP_BIND_1"/>
    <property type="match status" value="1"/>
</dbReference>
<dbReference type="InterPro" id="IPR027417">
    <property type="entry name" value="P-loop_NTPase"/>
</dbReference>
<dbReference type="CDD" id="cd18785">
    <property type="entry name" value="SF2_C"/>
    <property type="match status" value="1"/>
</dbReference>
<accession>A0A6C0LZ31</accession>
<proteinExistence type="predicted"/>
<dbReference type="GO" id="GO:0003677">
    <property type="term" value="F:DNA binding"/>
    <property type="evidence" value="ECO:0007669"/>
    <property type="project" value="InterPro"/>
</dbReference>
<dbReference type="InterPro" id="IPR038718">
    <property type="entry name" value="SNF2-like_sf"/>
</dbReference>
<dbReference type="Pfam" id="PF00271">
    <property type="entry name" value="Helicase_C"/>
    <property type="match status" value="1"/>
</dbReference>
<dbReference type="Gene3D" id="3.40.50.10810">
    <property type="entry name" value="Tandem AAA-ATPase domain"/>
    <property type="match status" value="1"/>
</dbReference>
<dbReference type="SUPFAM" id="SSF52540">
    <property type="entry name" value="P-loop containing nucleoside triphosphate hydrolases"/>
    <property type="match status" value="2"/>
</dbReference>
<keyword evidence="1" id="KW-0378">Hydrolase</keyword>
<dbReference type="EMBL" id="MN740609">
    <property type="protein sequence ID" value="QHU35553.1"/>
    <property type="molecule type" value="Genomic_DNA"/>
</dbReference>
<name>A0A6C0LZ31_9ZZZZ</name>
<dbReference type="GO" id="GO:0016787">
    <property type="term" value="F:hydrolase activity"/>
    <property type="evidence" value="ECO:0007669"/>
    <property type="project" value="UniProtKB-KW"/>
</dbReference>
<sequence>MDVNSTTASGGGITVGDFIAEYPNPRSNTFQKDMFEKKEFNELQLDRDEEQPVLPTLPYKHQEIVRRFMSPDVLIKEILLVHEVGTGKTLSSQLVVENFNKHGNRALVLVRGDILVRNFKDELATRIKKYVPPNASLLSKDTYTRRRDKLINESYEIDTFRVFLKGVYNRADYVRENYSNRVIIVDEVHNLRIQEGKKAKETKTLYNMIHWFLHTVVNCRIVLLTGTPMWDRTNEIASLMNLMLPMDKQLPTGKEFDDHFFNDGILVNEEELLDAFRGRVSYVRQMITIADRIREGRKNPWEDDKYYEWAAQAQEPVDEDDSPWLKYFKIVPSIMSDFQYEALAESYTKQKEGLSKVAAARVAKKSGEGAVYDTSKGAVGSFHRLSRNASLFVFPDGSYYSGKLTAGFKKYVNDHNGKYSLVKYRDRLKDIKSLEALKVKNPERAEELDDRIADLKLTLPTAIMGARGENTQEQRIEALRQYSAIYADVIKDILDHPNEIAFVYTGDLVSDSGAILFSLVLEMFGFEHTKRPIAKDTPEAQRFTVITSKHFTANSPLPNQIIKSINDPANGNTYGQKLRVIIGSQKIGEGISIYNVRRVYIIVPHWNMAALDQGVGRTIRIGSHDMLKPNERNVHIFLHAAVKNANGVPSAEVTDNIQLYRMAEAKDHSDRQVYRLLKRSAVDCPLNYKRIVLPTDVEEERECDYIECNYDCDTMEHTSEKNGMYEYDAENVDTSTYNILYASKEIIQIIWEIKYLYKLEFKYDIDTLVRSLAPHSMELILRALDRLISERILIRDRYGMTNYLKEENNVFFLGRDITSTMRYQEAEYSERVYISQYTSLDHLIEQHILKRDTDGMMQLCTESRISEESVKLLNYKTQAIVLEAVTSIQYSASEGKASRSKDRAGRLADMFRKYLRTMSDGVVVHTLYVDEALKSVYNVISKVYKETGLLRKYDADRHVWKTCTRDEELQYNKELKSEDVGKKKTIEGEMDQPLYGRKKGDRLYIVYKSRSSSRAGVVCSKKNAIPAIIELGGVDVSRVYPGESSELLRKHLLRTRVQQSLLVGIDDKDDNYIRNVILLTGYDDARICEIMAKLFVDNDLMVEE</sequence>
<organism evidence="3">
    <name type="scientific">viral metagenome</name>
    <dbReference type="NCBI Taxonomy" id="1070528"/>
    <lineage>
        <taxon>unclassified sequences</taxon>
        <taxon>metagenomes</taxon>
        <taxon>organismal metagenomes</taxon>
    </lineage>
</organism>
<evidence type="ECO:0000313" key="3">
    <source>
        <dbReference type="EMBL" id="QHU35553.1"/>
    </source>
</evidence>
<evidence type="ECO:0000256" key="1">
    <source>
        <dbReference type="ARBA" id="ARBA00022801"/>
    </source>
</evidence>
<dbReference type="GO" id="GO:0005524">
    <property type="term" value="F:ATP binding"/>
    <property type="evidence" value="ECO:0007669"/>
    <property type="project" value="InterPro"/>
</dbReference>
<dbReference type="AlphaFoldDB" id="A0A6C0LZ31"/>
<dbReference type="PANTHER" id="PTHR45766:SF6">
    <property type="entry name" value="SWI_SNF-RELATED MATRIX-ASSOCIATED ACTIN-DEPENDENT REGULATOR OF CHROMATIN SUBFAMILY A-LIKE PROTEIN 1"/>
    <property type="match status" value="1"/>
</dbReference>
<evidence type="ECO:0000259" key="2">
    <source>
        <dbReference type="PROSITE" id="PS51192"/>
    </source>
</evidence>
<protein>
    <recommendedName>
        <fullName evidence="2">Helicase ATP-binding domain-containing protein</fullName>
    </recommendedName>
</protein>
<feature type="domain" description="Helicase ATP-binding" evidence="2">
    <location>
        <begin position="69"/>
        <end position="246"/>
    </location>
</feature>
<dbReference type="InterPro" id="IPR014001">
    <property type="entry name" value="Helicase_ATP-bd"/>
</dbReference>
<dbReference type="InterPro" id="IPR001650">
    <property type="entry name" value="Helicase_C-like"/>
</dbReference>
<dbReference type="PANTHER" id="PTHR45766">
    <property type="entry name" value="DNA ANNEALING HELICASE AND ENDONUCLEASE ZRANB3 FAMILY MEMBER"/>
    <property type="match status" value="1"/>
</dbReference>
<dbReference type="Pfam" id="PF04851">
    <property type="entry name" value="ResIII"/>
    <property type="match status" value="1"/>
</dbReference>
<dbReference type="SMART" id="SM00487">
    <property type="entry name" value="DEXDc"/>
    <property type="match status" value="1"/>
</dbReference>